<organism evidence="1 2">
    <name type="scientific">Ixodes persulcatus</name>
    <name type="common">Taiga tick</name>
    <dbReference type="NCBI Taxonomy" id="34615"/>
    <lineage>
        <taxon>Eukaryota</taxon>
        <taxon>Metazoa</taxon>
        <taxon>Ecdysozoa</taxon>
        <taxon>Arthropoda</taxon>
        <taxon>Chelicerata</taxon>
        <taxon>Arachnida</taxon>
        <taxon>Acari</taxon>
        <taxon>Parasitiformes</taxon>
        <taxon>Ixodida</taxon>
        <taxon>Ixodoidea</taxon>
        <taxon>Ixodidae</taxon>
        <taxon>Ixodinae</taxon>
        <taxon>Ixodes</taxon>
    </lineage>
</organism>
<dbReference type="EMBL" id="JABSTQ010009716">
    <property type="protein sequence ID" value="KAG0426447.1"/>
    <property type="molecule type" value="Genomic_DNA"/>
</dbReference>
<keyword evidence="2" id="KW-1185">Reference proteome</keyword>
<comment type="caution">
    <text evidence="1">The sequence shown here is derived from an EMBL/GenBank/DDBJ whole genome shotgun (WGS) entry which is preliminary data.</text>
</comment>
<name>A0AC60PYQ5_IXOPE</name>
<reference evidence="1 2" key="1">
    <citation type="journal article" date="2020" name="Cell">
        <title>Large-Scale Comparative Analyses of Tick Genomes Elucidate Their Genetic Diversity and Vector Capacities.</title>
        <authorList>
            <consortium name="Tick Genome and Microbiome Consortium (TIGMIC)"/>
            <person name="Jia N."/>
            <person name="Wang J."/>
            <person name="Shi W."/>
            <person name="Du L."/>
            <person name="Sun Y."/>
            <person name="Zhan W."/>
            <person name="Jiang J.F."/>
            <person name="Wang Q."/>
            <person name="Zhang B."/>
            <person name="Ji P."/>
            <person name="Bell-Sakyi L."/>
            <person name="Cui X.M."/>
            <person name="Yuan T.T."/>
            <person name="Jiang B.G."/>
            <person name="Yang W.F."/>
            <person name="Lam T.T."/>
            <person name="Chang Q.C."/>
            <person name="Ding S.J."/>
            <person name="Wang X.J."/>
            <person name="Zhu J.G."/>
            <person name="Ruan X.D."/>
            <person name="Zhao L."/>
            <person name="Wei J.T."/>
            <person name="Ye R.Z."/>
            <person name="Que T.C."/>
            <person name="Du C.H."/>
            <person name="Zhou Y.H."/>
            <person name="Cheng J.X."/>
            <person name="Dai P.F."/>
            <person name="Guo W.B."/>
            <person name="Han X.H."/>
            <person name="Huang E.J."/>
            <person name="Li L.F."/>
            <person name="Wei W."/>
            <person name="Gao Y.C."/>
            <person name="Liu J.Z."/>
            <person name="Shao H.Z."/>
            <person name="Wang X."/>
            <person name="Wang C.C."/>
            <person name="Yang T.C."/>
            <person name="Huo Q.B."/>
            <person name="Li W."/>
            <person name="Chen H.Y."/>
            <person name="Chen S.E."/>
            <person name="Zhou L.G."/>
            <person name="Ni X.B."/>
            <person name="Tian J.H."/>
            <person name="Sheng Y."/>
            <person name="Liu T."/>
            <person name="Pan Y.S."/>
            <person name="Xia L.Y."/>
            <person name="Li J."/>
            <person name="Zhao F."/>
            <person name="Cao W.C."/>
        </authorList>
    </citation>
    <scope>NUCLEOTIDE SEQUENCE [LARGE SCALE GENOMIC DNA]</scope>
    <source>
        <strain evidence="1">Iper-2018</strain>
    </source>
</reference>
<evidence type="ECO:0000313" key="2">
    <source>
        <dbReference type="Proteomes" id="UP000805193"/>
    </source>
</evidence>
<proteinExistence type="predicted"/>
<sequence>MTSLPTLRREWGKEGRDWTIGKTAEPANLERKKGIFAMDRRKKLPLRLGLSSAVPSVKVTLPPKRDRSRSLCVDRLPPLIARSPPAVARAVTLGRRCSASGTADRLTVHSCYGHGKIGREGIESVAVQFPPRTMRSCIEPWKRFGSVVPQTKFLLVREEPTASSASFKSPSSTHPRCFRR</sequence>
<protein>
    <submittedName>
        <fullName evidence="1">Uncharacterized protein</fullName>
    </submittedName>
</protein>
<evidence type="ECO:0000313" key="1">
    <source>
        <dbReference type="EMBL" id="KAG0426447.1"/>
    </source>
</evidence>
<accession>A0AC60PYQ5</accession>
<gene>
    <name evidence="1" type="ORF">HPB47_026422</name>
</gene>
<dbReference type="Proteomes" id="UP000805193">
    <property type="component" value="Unassembled WGS sequence"/>
</dbReference>